<dbReference type="Gene3D" id="2.40.170.20">
    <property type="entry name" value="TonB-dependent receptor, beta-barrel domain"/>
    <property type="match status" value="1"/>
</dbReference>
<dbReference type="InParanoid" id="E6W215"/>
<proteinExistence type="inferred from homology"/>
<dbReference type="GO" id="GO:0009279">
    <property type="term" value="C:cell outer membrane"/>
    <property type="evidence" value="ECO:0007669"/>
    <property type="project" value="UniProtKB-SubCell"/>
</dbReference>
<protein>
    <submittedName>
        <fullName evidence="15">TonB-dependent siderophore receptor</fullName>
    </submittedName>
</protein>
<dbReference type="Pfam" id="PF00593">
    <property type="entry name" value="TonB_dep_Rec_b-barrel"/>
    <property type="match status" value="1"/>
</dbReference>
<comment type="subcellular location">
    <subcellularLocation>
        <location evidence="1 11">Cell outer membrane</location>
        <topology evidence="1 11">Multi-pass membrane protein</topology>
    </subcellularLocation>
</comment>
<evidence type="ECO:0000259" key="13">
    <source>
        <dbReference type="Pfam" id="PF00593"/>
    </source>
</evidence>
<dbReference type="CDD" id="cd01347">
    <property type="entry name" value="ligand_gated_channel"/>
    <property type="match status" value="1"/>
</dbReference>
<reference evidence="15 16" key="1">
    <citation type="submission" date="2010-12" db="EMBL/GenBank/DDBJ databases">
        <title>Complete sequence of Desulfurispirillum indicum S5.</title>
        <authorList>
            <consortium name="US DOE Joint Genome Institute"/>
            <person name="Lucas S."/>
            <person name="Copeland A."/>
            <person name="Lapidus A."/>
            <person name="Cheng J.-F."/>
            <person name="Goodwin L."/>
            <person name="Pitluck S."/>
            <person name="Chertkov O."/>
            <person name="Held B."/>
            <person name="Detter J.C."/>
            <person name="Han C."/>
            <person name="Tapia R."/>
            <person name="Land M."/>
            <person name="Hauser L."/>
            <person name="Kyrpides N."/>
            <person name="Ivanova N."/>
            <person name="Mikhailova N."/>
            <person name="Haggblom M."/>
            <person name="Rauschenbach I."/>
            <person name="Bini E."/>
            <person name="Woyke T."/>
        </authorList>
    </citation>
    <scope>NUCLEOTIDE SEQUENCE [LARGE SCALE GENOMIC DNA]</scope>
    <source>
        <strain evidence="16">ATCC BAA-1389 / DSM 22839 / S5</strain>
    </source>
</reference>
<evidence type="ECO:0000256" key="5">
    <source>
        <dbReference type="ARBA" id="ARBA00022692"/>
    </source>
</evidence>
<keyword evidence="6" id="KW-0408">Iron</keyword>
<gene>
    <name evidence="15" type="ordered locus">Selin_1914</name>
</gene>
<evidence type="ECO:0000256" key="4">
    <source>
        <dbReference type="ARBA" id="ARBA00022496"/>
    </source>
</evidence>
<evidence type="ECO:0000256" key="10">
    <source>
        <dbReference type="ARBA" id="ARBA00023237"/>
    </source>
</evidence>
<feature type="domain" description="TonB-dependent receptor plug" evidence="14">
    <location>
        <begin position="66"/>
        <end position="170"/>
    </location>
</feature>
<dbReference type="InterPro" id="IPR012910">
    <property type="entry name" value="Plug_dom"/>
</dbReference>
<dbReference type="PROSITE" id="PS52016">
    <property type="entry name" value="TONB_DEPENDENT_REC_3"/>
    <property type="match status" value="1"/>
</dbReference>
<dbReference type="Proteomes" id="UP000002572">
    <property type="component" value="Chromosome"/>
</dbReference>
<dbReference type="SUPFAM" id="SSF56935">
    <property type="entry name" value="Porins"/>
    <property type="match status" value="1"/>
</dbReference>
<dbReference type="OrthoDB" id="9775095at2"/>
<dbReference type="HOGENOM" id="CLU_008287_15_2_0"/>
<sequence length="725" mass="80254">MRHDVQVWCANQLRSGKWGQVPMVLALVVWFSGGAAWANEGDAEASGQVSVLQTITVTANKIEEDIIDVPQSITVINEIMLEDKGIKSVADVIREIPNMKASSGPMASAVNFRGLNPSIFTNNNPVVIYIDGVAHSGIEGFDASLMNAERVEVLRGPQGTLYGKDAIGGVINIVTKRPSNTWQGKVETEYGSFNSMRSALNAGGALIDDRLFLGLNVQYRQDDGWIENTAAGMDSDFNKENDRRLNLNLTMTPTDRFTARLSLTNEYTQQYGINGIGIPGSAVIGDFSRDDAKKQEVDMPTKQVTESNAQSMGLTYEFDAVSLNAVTTNKTVQFNGEYDSDFGNDPLYAGLVQFSDFDVDSWTQELRLSSNAGQGLRWVGGFYFEAERHKQGRMGMQFPDFDPVSYAYLGNSEMSAVSRTDSDTLAAFGQVIIPFAEQFELTFGGRYQRITKEIDLSMYYLPVGVPGPAMYELEAEKTWNAFLPKAAISWQFADAWNTYALWSKGYMPGGFNYFAMAGSADDNRFEPQTSTNYELGVKGNFGQGSIAASLFYMDIEDIHISKSIGAMYVTDNAKKAYSQGAEVEVTFRPVHGLEMNSSVGLVKAKYRDYDWGGGNFDGQTIEQTPAHSVRAGVAYTHPHGFYGRIDVSSTGRHYFYDDATALEPFPKQDAYTLADAKFGYRVADWDFYLYGRNLTDEKYISMYSGMRVIAYGDPRTFGVGARYVF</sequence>
<keyword evidence="2 11" id="KW-0813">Transport</keyword>
<dbReference type="InterPro" id="IPR036942">
    <property type="entry name" value="Beta-barrel_TonB_sf"/>
</dbReference>
<dbReference type="eggNOG" id="COG4771">
    <property type="taxonomic scope" value="Bacteria"/>
</dbReference>
<evidence type="ECO:0000256" key="8">
    <source>
        <dbReference type="ARBA" id="ARBA00023077"/>
    </source>
</evidence>
<keyword evidence="9 11" id="KW-0472">Membrane</keyword>
<evidence type="ECO:0000313" key="16">
    <source>
        <dbReference type="Proteomes" id="UP000002572"/>
    </source>
</evidence>
<dbReference type="GO" id="GO:0006826">
    <property type="term" value="P:iron ion transport"/>
    <property type="evidence" value="ECO:0007669"/>
    <property type="project" value="UniProtKB-KW"/>
</dbReference>
<comment type="similarity">
    <text evidence="11 12">Belongs to the TonB-dependent receptor family.</text>
</comment>
<evidence type="ECO:0000256" key="7">
    <source>
        <dbReference type="ARBA" id="ARBA00023065"/>
    </source>
</evidence>
<keyword evidence="16" id="KW-1185">Reference proteome</keyword>
<keyword evidence="15" id="KW-0675">Receptor</keyword>
<dbReference type="EMBL" id="CP002432">
    <property type="protein sequence ID" value="ADU66641.1"/>
    <property type="molecule type" value="Genomic_DNA"/>
</dbReference>
<evidence type="ECO:0000256" key="6">
    <source>
        <dbReference type="ARBA" id="ARBA00023004"/>
    </source>
</evidence>
<evidence type="ECO:0000259" key="14">
    <source>
        <dbReference type="Pfam" id="PF07715"/>
    </source>
</evidence>
<evidence type="ECO:0000313" key="15">
    <source>
        <dbReference type="EMBL" id="ADU66641.1"/>
    </source>
</evidence>
<keyword evidence="8 12" id="KW-0798">TonB box</keyword>
<dbReference type="KEGG" id="din:Selin_1914"/>
<accession>E6W215</accession>
<evidence type="ECO:0000256" key="2">
    <source>
        <dbReference type="ARBA" id="ARBA00022448"/>
    </source>
</evidence>
<dbReference type="AlphaFoldDB" id="E6W215"/>
<evidence type="ECO:0000256" key="1">
    <source>
        <dbReference type="ARBA" id="ARBA00004571"/>
    </source>
</evidence>
<keyword evidence="3 11" id="KW-1134">Transmembrane beta strand</keyword>
<evidence type="ECO:0000256" key="3">
    <source>
        <dbReference type="ARBA" id="ARBA00022452"/>
    </source>
</evidence>
<dbReference type="PANTHER" id="PTHR32552">
    <property type="entry name" value="FERRICHROME IRON RECEPTOR-RELATED"/>
    <property type="match status" value="1"/>
</dbReference>
<dbReference type="Pfam" id="PF07715">
    <property type="entry name" value="Plug"/>
    <property type="match status" value="1"/>
</dbReference>
<organism evidence="15 16">
    <name type="scientific">Desulfurispirillum indicum (strain ATCC BAA-1389 / DSM 22839 / S5)</name>
    <dbReference type="NCBI Taxonomy" id="653733"/>
    <lineage>
        <taxon>Bacteria</taxon>
        <taxon>Pseudomonadati</taxon>
        <taxon>Chrysiogenota</taxon>
        <taxon>Chrysiogenia</taxon>
        <taxon>Chrysiogenales</taxon>
        <taxon>Chrysiogenaceae</taxon>
        <taxon>Desulfurispirillum</taxon>
    </lineage>
</organism>
<feature type="domain" description="TonB-dependent receptor-like beta-barrel" evidence="13">
    <location>
        <begin position="302"/>
        <end position="694"/>
    </location>
</feature>
<evidence type="ECO:0000256" key="9">
    <source>
        <dbReference type="ARBA" id="ARBA00023136"/>
    </source>
</evidence>
<dbReference type="PANTHER" id="PTHR32552:SF81">
    <property type="entry name" value="TONB-DEPENDENT OUTER MEMBRANE RECEPTOR"/>
    <property type="match status" value="1"/>
</dbReference>
<keyword evidence="7" id="KW-0406">Ion transport</keyword>
<keyword evidence="5 11" id="KW-0812">Transmembrane</keyword>
<dbReference type="STRING" id="653733.Selin_1914"/>
<keyword evidence="10 11" id="KW-0998">Cell outer membrane</keyword>
<dbReference type="InterPro" id="IPR039426">
    <property type="entry name" value="TonB-dep_rcpt-like"/>
</dbReference>
<dbReference type="InterPro" id="IPR000531">
    <property type="entry name" value="Beta-barrel_TonB"/>
</dbReference>
<name>E6W215_DESIS</name>
<evidence type="ECO:0000256" key="12">
    <source>
        <dbReference type="RuleBase" id="RU003357"/>
    </source>
</evidence>
<keyword evidence="4" id="KW-0410">Iron transport</keyword>
<evidence type="ECO:0000256" key="11">
    <source>
        <dbReference type="PROSITE-ProRule" id="PRU01360"/>
    </source>
</evidence>
<dbReference type="RefSeq" id="WP_013506521.1">
    <property type="nucleotide sequence ID" value="NC_014836.1"/>
</dbReference>